<dbReference type="InterPro" id="IPR000850">
    <property type="entry name" value="Adenylat/UMP-CMP_kin"/>
</dbReference>
<feature type="binding site" evidence="5">
    <location>
        <position position="126"/>
    </location>
    <ligand>
        <name>ATP</name>
        <dbReference type="ChEBI" id="CHEBI:30616"/>
    </ligand>
</feature>
<comment type="subcellular location">
    <subcellularLocation>
        <location evidence="5 7">Cytoplasm</location>
    </subcellularLocation>
</comment>
<keyword evidence="5" id="KW-0862">Zinc</keyword>
<dbReference type="PRINTS" id="PR00094">
    <property type="entry name" value="ADENYLTKNASE"/>
</dbReference>
<comment type="catalytic activity">
    <reaction evidence="5 7">
        <text>AMP + ATP = 2 ADP</text>
        <dbReference type="Rhea" id="RHEA:12973"/>
        <dbReference type="ChEBI" id="CHEBI:30616"/>
        <dbReference type="ChEBI" id="CHEBI:456215"/>
        <dbReference type="ChEBI" id="CHEBI:456216"/>
        <dbReference type="EC" id="2.7.4.3"/>
    </reaction>
</comment>
<dbReference type="PANTHER" id="PTHR23359">
    <property type="entry name" value="NUCLEOTIDE KINASE"/>
    <property type="match status" value="1"/>
</dbReference>
<feature type="binding site" evidence="5">
    <location>
        <position position="146"/>
    </location>
    <ligand>
        <name>Zn(2+)</name>
        <dbReference type="ChEBI" id="CHEBI:29105"/>
        <note>structural</note>
    </ligand>
</feature>
<evidence type="ECO:0000256" key="6">
    <source>
        <dbReference type="RuleBase" id="RU003330"/>
    </source>
</evidence>
<feature type="binding site" evidence="5">
    <location>
        <begin position="15"/>
        <end position="20"/>
    </location>
    <ligand>
        <name>ATP</name>
        <dbReference type="ChEBI" id="CHEBI:30616"/>
    </ligand>
</feature>
<evidence type="ECO:0000256" key="7">
    <source>
        <dbReference type="RuleBase" id="RU003331"/>
    </source>
</evidence>
<protein>
    <recommendedName>
        <fullName evidence="5 7">Adenylate kinase</fullName>
        <shortName evidence="5">AK</shortName>
        <ecNumber evidence="5 7">2.7.4.3</ecNumber>
    </recommendedName>
    <alternativeName>
        <fullName evidence="5">ATP-AMP transphosphorylase</fullName>
    </alternativeName>
    <alternativeName>
        <fullName evidence="5">ATP:AMP phosphotransferase</fullName>
    </alternativeName>
    <alternativeName>
        <fullName evidence="5">Adenylate monophosphate kinase</fullName>
    </alternativeName>
</protein>
<dbReference type="HAMAP" id="MF_00235">
    <property type="entry name" value="Adenylate_kinase_Adk"/>
    <property type="match status" value="1"/>
</dbReference>
<evidence type="ECO:0000313" key="8">
    <source>
        <dbReference type="EMBL" id="GHC44937.1"/>
    </source>
</evidence>
<evidence type="ECO:0000256" key="5">
    <source>
        <dbReference type="HAMAP-Rule" id="MF_00235"/>
    </source>
</evidence>
<feature type="binding site" evidence="5">
    <location>
        <position position="164"/>
    </location>
    <ligand>
        <name>AMP</name>
        <dbReference type="ChEBI" id="CHEBI:456215"/>
    </ligand>
</feature>
<evidence type="ECO:0000256" key="1">
    <source>
        <dbReference type="ARBA" id="ARBA00022679"/>
    </source>
</evidence>
<comment type="caution">
    <text evidence="5">Lacks conserved residue(s) required for the propagation of feature annotation.</text>
</comment>
<evidence type="ECO:0000313" key="9">
    <source>
        <dbReference type="Proteomes" id="UP000644507"/>
    </source>
</evidence>
<comment type="caution">
    <text evidence="8">The sequence shown here is derived from an EMBL/GenBank/DDBJ whole genome shotgun (WGS) entry which is preliminary data.</text>
</comment>
<keyword evidence="5 7" id="KW-0067">ATP-binding</keyword>
<feature type="binding site" evidence="5">
    <location>
        <position position="36"/>
    </location>
    <ligand>
        <name>AMP</name>
        <dbReference type="ChEBI" id="CHEBI:456215"/>
    </ligand>
</feature>
<proteinExistence type="inferred from homology"/>
<feature type="binding site" evidence="5">
    <location>
        <position position="143"/>
    </location>
    <ligand>
        <name>Zn(2+)</name>
        <dbReference type="ChEBI" id="CHEBI:29105"/>
        <note>structural</note>
    </ligand>
</feature>
<feature type="binding site" evidence="5">
    <location>
        <position position="129"/>
    </location>
    <ligand>
        <name>Zn(2+)</name>
        <dbReference type="ChEBI" id="CHEBI:29105"/>
        <note>structural</note>
    </ligand>
</feature>
<feature type="binding site" evidence="5">
    <location>
        <position position="41"/>
    </location>
    <ligand>
        <name>AMP</name>
        <dbReference type="ChEBI" id="CHEBI:456215"/>
    </ligand>
</feature>
<keyword evidence="5" id="KW-0479">Metal-binding</keyword>
<feature type="region of interest" description="NMP" evidence="5">
    <location>
        <begin position="35"/>
        <end position="64"/>
    </location>
</feature>
<dbReference type="PROSITE" id="PS00113">
    <property type="entry name" value="ADENYLATE_KINASE"/>
    <property type="match status" value="1"/>
</dbReference>
<feature type="binding site" evidence="5">
    <location>
        <position position="153"/>
    </location>
    <ligand>
        <name>AMP</name>
        <dbReference type="ChEBI" id="CHEBI:456215"/>
    </ligand>
</feature>
<dbReference type="RefSeq" id="WP_189567515.1">
    <property type="nucleotide sequence ID" value="NZ_BMXI01000002.1"/>
</dbReference>
<dbReference type="Gene3D" id="3.40.50.300">
    <property type="entry name" value="P-loop containing nucleotide triphosphate hydrolases"/>
    <property type="match status" value="1"/>
</dbReference>
<keyword evidence="5" id="KW-0963">Cytoplasm</keyword>
<feature type="binding site" evidence="5">
    <location>
        <begin position="88"/>
        <end position="91"/>
    </location>
    <ligand>
        <name>AMP</name>
        <dbReference type="ChEBI" id="CHEBI:456215"/>
    </ligand>
</feature>
<evidence type="ECO:0000256" key="4">
    <source>
        <dbReference type="ARBA" id="ARBA00022777"/>
    </source>
</evidence>
<keyword evidence="3 5" id="KW-0547">Nucleotide-binding</keyword>
<accession>A0A918TGD4</accession>
<dbReference type="EC" id="2.7.4.3" evidence="5 7"/>
<feature type="binding site" evidence="5">
    <location>
        <begin position="62"/>
        <end position="64"/>
    </location>
    <ligand>
        <name>AMP</name>
        <dbReference type="ChEBI" id="CHEBI:456215"/>
    </ligand>
</feature>
<gene>
    <name evidence="5 8" type="primary">adk</name>
    <name evidence="8" type="ORF">GCM10007100_07810</name>
</gene>
<dbReference type="GO" id="GO:0044209">
    <property type="term" value="P:AMP salvage"/>
    <property type="evidence" value="ECO:0007669"/>
    <property type="project" value="UniProtKB-UniRule"/>
</dbReference>
<name>A0A918TGD4_9BACT</name>
<reference evidence="8" key="1">
    <citation type="journal article" date="2014" name="Int. J. Syst. Evol. Microbiol.">
        <title>Complete genome sequence of Corynebacterium casei LMG S-19264T (=DSM 44701T), isolated from a smear-ripened cheese.</title>
        <authorList>
            <consortium name="US DOE Joint Genome Institute (JGI-PGF)"/>
            <person name="Walter F."/>
            <person name="Albersmeier A."/>
            <person name="Kalinowski J."/>
            <person name="Ruckert C."/>
        </authorList>
    </citation>
    <scope>NUCLEOTIDE SEQUENCE</scope>
    <source>
        <strain evidence="8">KCTC 12988</strain>
    </source>
</reference>
<dbReference type="SUPFAM" id="SSF52540">
    <property type="entry name" value="P-loop containing nucleoside triphosphate hydrolases"/>
    <property type="match status" value="1"/>
</dbReference>
<dbReference type="InterPro" id="IPR033690">
    <property type="entry name" value="Adenylat_kinase_CS"/>
</dbReference>
<dbReference type="Pfam" id="PF00406">
    <property type="entry name" value="ADK"/>
    <property type="match status" value="1"/>
</dbReference>
<sequence length="206" mass="22769">MPADVRCFTMLGPPASGKGTQGRLLAERLGIAYLSTGARLRREIEEGSPLGQRAQVFLDRNQYVPDSLAVELVKSWVLRHEEGWLLDGFPRSIPQAEALLEFAPQAFTVIHLSVPEEELRSRVVTRRECISCGFVSTNDHKQCPKCGGELEARADDSAEGFEKRFQAYQSLTIPALELLKTRTTVVTIEGLGSREEVAGAIQDQLT</sequence>
<feature type="binding site" evidence="5">
    <location>
        <position position="192"/>
    </location>
    <ligand>
        <name>ATP</name>
        <dbReference type="ChEBI" id="CHEBI:30616"/>
    </ligand>
</feature>
<feature type="binding site" evidence="5">
    <location>
        <position position="95"/>
    </location>
    <ligand>
        <name>AMP</name>
        <dbReference type="ChEBI" id="CHEBI:456215"/>
    </ligand>
</feature>
<comment type="domain">
    <text evidence="5">Consists of three domains, a large central CORE domain and two small peripheral domains, NMPbind and LID, which undergo movements during catalysis. The LID domain closes over the site of phosphoryl transfer upon ATP binding. Assembling and dissambling the active center during each catalytic cycle provides an effective means to prevent ATP hydrolysis. Some bacteria have evolved a zinc-coordinating structure that stabilizes the LID domain.</text>
</comment>
<comment type="pathway">
    <text evidence="5">Purine metabolism; AMP biosynthesis via salvage pathway; AMP from ADP: step 1/1.</text>
</comment>
<keyword evidence="9" id="KW-1185">Reference proteome</keyword>
<keyword evidence="2 5" id="KW-0545">Nucleotide biosynthesis</keyword>
<dbReference type="CDD" id="cd01428">
    <property type="entry name" value="ADK"/>
    <property type="match status" value="1"/>
</dbReference>
<feature type="binding site" evidence="5">
    <location>
        <position position="132"/>
    </location>
    <ligand>
        <name>Zn(2+)</name>
        <dbReference type="ChEBI" id="CHEBI:29105"/>
        <note>structural</note>
    </ligand>
</feature>
<keyword evidence="4 5" id="KW-0418">Kinase</keyword>
<dbReference type="InterPro" id="IPR027417">
    <property type="entry name" value="P-loop_NTPase"/>
</dbReference>
<dbReference type="AlphaFoldDB" id="A0A918TGD4"/>
<dbReference type="GO" id="GO:0005524">
    <property type="term" value="F:ATP binding"/>
    <property type="evidence" value="ECO:0007669"/>
    <property type="project" value="UniProtKB-UniRule"/>
</dbReference>
<organism evidence="8 9">
    <name type="scientific">Roseibacillus persicicus</name>
    <dbReference type="NCBI Taxonomy" id="454148"/>
    <lineage>
        <taxon>Bacteria</taxon>
        <taxon>Pseudomonadati</taxon>
        <taxon>Verrucomicrobiota</taxon>
        <taxon>Verrucomicrobiia</taxon>
        <taxon>Verrucomicrobiales</taxon>
        <taxon>Verrucomicrobiaceae</taxon>
        <taxon>Roseibacillus</taxon>
    </lineage>
</organism>
<dbReference type="GO" id="GO:0005737">
    <property type="term" value="C:cytoplasm"/>
    <property type="evidence" value="ECO:0007669"/>
    <property type="project" value="UniProtKB-SubCell"/>
</dbReference>
<dbReference type="GO" id="GO:0008270">
    <property type="term" value="F:zinc ion binding"/>
    <property type="evidence" value="ECO:0007669"/>
    <property type="project" value="UniProtKB-UniRule"/>
</dbReference>
<comment type="similarity">
    <text evidence="5 6">Belongs to the adenylate kinase family.</text>
</comment>
<evidence type="ECO:0000256" key="3">
    <source>
        <dbReference type="ARBA" id="ARBA00022741"/>
    </source>
</evidence>
<dbReference type="GO" id="GO:0004017">
    <property type="term" value="F:AMP kinase activity"/>
    <property type="evidence" value="ECO:0007669"/>
    <property type="project" value="UniProtKB-UniRule"/>
</dbReference>
<keyword evidence="1 5" id="KW-0808">Transferase</keyword>
<comment type="subunit">
    <text evidence="5 7">Monomer.</text>
</comment>
<dbReference type="EMBL" id="BMXI01000002">
    <property type="protein sequence ID" value="GHC44937.1"/>
    <property type="molecule type" value="Genomic_DNA"/>
</dbReference>
<dbReference type="Proteomes" id="UP000644507">
    <property type="component" value="Unassembled WGS sequence"/>
</dbReference>
<evidence type="ECO:0000256" key="2">
    <source>
        <dbReference type="ARBA" id="ARBA00022727"/>
    </source>
</evidence>
<comment type="function">
    <text evidence="5">Catalyzes the reversible transfer of the terminal phosphate group between ATP and AMP. Plays an important role in cellular energy homeostasis and in adenine nucleotide metabolism.</text>
</comment>
<reference evidence="8" key="2">
    <citation type="submission" date="2020-09" db="EMBL/GenBank/DDBJ databases">
        <authorList>
            <person name="Sun Q."/>
            <person name="Kim S."/>
        </authorList>
    </citation>
    <scope>NUCLEOTIDE SEQUENCE</scope>
    <source>
        <strain evidence="8">KCTC 12988</strain>
    </source>
</reference>